<keyword evidence="3" id="KW-1185">Reference proteome</keyword>
<evidence type="ECO:0008006" key="4">
    <source>
        <dbReference type="Google" id="ProtNLM"/>
    </source>
</evidence>
<dbReference type="InParanoid" id="A0A162TD39"/>
<dbReference type="EMBL" id="KV440998">
    <property type="protein sequence ID" value="OAD67632.1"/>
    <property type="molecule type" value="Genomic_DNA"/>
</dbReference>
<evidence type="ECO:0000256" key="1">
    <source>
        <dbReference type="SAM" id="MobiDB-lite"/>
    </source>
</evidence>
<sequence length="742" mass="84634">MSTIPELYNEKCHCAGCSQNDLGYSFVARRTAQRHNKRARLNAIRCERDMSTQRNMMEVDDEPILTHQPGALEESYTQTNSPVWEGASMSDTEDVSVTNDAISNGDNDDSGSNSNEISEDESEDDVIELDNNELNSEDPFATPDMPQNPVHRFIATFVVMFASRYVVDKGAVVLIEFINKLLTIYEQDFQLPLSLPGLQRMTGFSAMTKGIKKFVVCQDCHKVYEESASVPSHCDFVKLGARSSCNCQLTKTSASGALVAKRSYLYQSVLHRLGYLDLVRGTIIDPMHNLFLGTPKRLMDRWIKDEDIQDGDFAAMQKTAETMIVPGGYTSLNSKIGKQFSYMKADEWKSWVLVYSPVLLKDVLAKDRFENWINFVDACRLLIKPTITFDEVNTAHQFLQTFCTRCDELYNAKILTCNMHLHLHLRDTIRDFGPVYGYWLFGFERFNGLLKNLKTNRKIGFEETFMKKFIEDVHKDDLVNSFLQSTRQTSAFPLLTKLTSSFTPATIPSIRQRTFRIQSFVEASEDPNVLVKGNEPLPPSAFPLSLKSATTMSDIHYVHLLQYYKVAYNNEQLVHFQQASESPYFVDNTITLLKYINILGQVYKGKGESGSRGSLVQAKFIGSTGEHIIAYTGQIQYIFTHSFTPPPTSSSLTPLLRTHRRPTQLLHNSQHTFAFIKWYTPKNDKSREYEHVETCFPTFSPDDFQCVLPVHRIMLEVATAEHTTRRKVKKMLVIPLPKKQYI</sequence>
<organism evidence="2 3">
    <name type="scientific">Phycomyces blakesleeanus (strain ATCC 8743b / DSM 1359 / FGSC 10004 / NBRC 33097 / NRRL 1555)</name>
    <dbReference type="NCBI Taxonomy" id="763407"/>
    <lineage>
        <taxon>Eukaryota</taxon>
        <taxon>Fungi</taxon>
        <taxon>Fungi incertae sedis</taxon>
        <taxon>Mucoromycota</taxon>
        <taxon>Mucoromycotina</taxon>
        <taxon>Mucoromycetes</taxon>
        <taxon>Mucorales</taxon>
        <taxon>Phycomycetaceae</taxon>
        <taxon>Phycomyces</taxon>
    </lineage>
</organism>
<dbReference type="Proteomes" id="UP000077315">
    <property type="component" value="Unassembled WGS sequence"/>
</dbReference>
<dbReference type="RefSeq" id="XP_018285672.1">
    <property type="nucleotide sequence ID" value="XM_018437153.1"/>
</dbReference>
<dbReference type="GeneID" id="28998059"/>
<dbReference type="PANTHER" id="PTHR46579">
    <property type="entry name" value="F5/8 TYPE C DOMAIN-CONTAINING PROTEIN-RELATED"/>
    <property type="match status" value="1"/>
</dbReference>
<evidence type="ECO:0000313" key="3">
    <source>
        <dbReference type="Proteomes" id="UP000077315"/>
    </source>
</evidence>
<reference evidence="3" key="1">
    <citation type="submission" date="2015-06" db="EMBL/GenBank/DDBJ databases">
        <title>Expansion of signal transduction pathways in fungi by whole-genome duplication.</title>
        <authorList>
            <consortium name="DOE Joint Genome Institute"/>
            <person name="Corrochano L.M."/>
            <person name="Kuo A."/>
            <person name="Marcet-Houben M."/>
            <person name="Polaino S."/>
            <person name="Salamov A."/>
            <person name="Villalobos J.M."/>
            <person name="Alvarez M.I."/>
            <person name="Avalos J."/>
            <person name="Benito E.P."/>
            <person name="Benoit I."/>
            <person name="Burger G."/>
            <person name="Camino L.P."/>
            <person name="Canovas D."/>
            <person name="Cerda-Olmedo E."/>
            <person name="Cheng J.-F."/>
            <person name="Dominguez A."/>
            <person name="Elias M."/>
            <person name="Eslava A.P."/>
            <person name="Glaser F."/>
            <person name="Grimwood J."/>
            <person name="Gutierrez G."/>
            <person name="Heitman J."/>
            <person name="Henrissat B."/>
            <person name="Iturriaga E.A."/>
            <person name="Lang B.F."/>
            <person name="Lavin J.L."/>
            <person name="Lee S."/>
            <person name="Li W."/>
            <person name="Lindquist E."/>
            <person name="Lopez-Garcia S."/>
            <person name="Luque E.M."/>
            <person name="Marcos A.T."/>
            <person name="Martin J."/>
            <person name="McCluskey K."/>
            <person name="Medina H.R."/>
            <person name="Miralles-Duran A."/>
            <person name="Miyazaki A."/>
            <person name="Munoz-Torres E."/>
            <person name="Oguiza J.A."/>
            <person name="Ohm R."/>
            <person name="Olmedo M."/>
            <person name="Orejas M."/>
            <person name="Ortiz-Castellanos L."/>
            <person name="Pisabarro A.G."/>
            <person name="Rodriguez-Romero J."/>
            <person name="Ruiz-Herrera J."/>
            <person name="Ruiz-Vazquez R."/>
            <person name="Sanz C."/>
            <person name="Schackwitz W."/>
            <person name="Schmutz J."/>
            <person name="Shahriari M."/>
            <person name="Shelest E."/>
            <person name="Silva-Franco F."/>
            <person name="Soanes D."/>
            <person name="Syed K."/>
            <person name="Tagua V.G."/>
            <person name="Talbot N.J."/>
            <person name="Thon M."/>
            <person name="De vries R.P."/>
            <person name="Wiebenga A."/>
            <person name="Yadav J.S."/>
            <person name="Braun E.L."/>
            <person name="Baker S."/>
            <person name="Garre V."/>
            <person name="Horwitz B."/>
            <person name="Torres-Martinez S."/>
            <person name="Idnurm A."/>
            <person name="Herrera-Estrella A."/>
            <person name="Gabaldon T."/>
            <person name="Grigoriev I.V."/>
        </authorList>
    </citation>
    <scope>NUCLEOTIDE SEQUENCE [LARGE SCALE GENOMIC DNA]</scope>
    <source>
        <strain evidence="3">NRRL 1555(-)</strain>
    </source>
</reference>
<accession>A0A162TD39</accession>
<protein>
    <recommendedName>
        <fullName evidence="4">Transposase domain-containing protein</fullName>
    </recommendedName>
</protein>
<feature type="compositionally biased region" description="Low complexity" evidence="1">
    <location>
        <begin position="102"/>
        <end position="116"/>
    </location>
</feature>
<dbReference type="PANTHER" id="PTHR46579:SF2">
    <property type="entry name" value="C2H2-TYPE DOMAIN-CONTAINING PROTEIN"/>
    <property type="match status" value="1"/>
</dbReference>
<proteinExistence type="predicted"/>
<gene>
    <name evidence="2" type="ORF">PHYBLDRAFT_173963</name>
</gene>
<feature type="region of interest" description="Disordered" evidence="1">
    <location>
        <begin position="73"/>
        <end position="125"/>
    </location>
</feature>
<name>A0A162TD39_PHYB8</name>
<dbReference type="VEuPathDB" id="FungiDB:PHYBLDRAFT_173963"/>
<dbReference type="AlphaFoldDB" id="A0A162TD39"/>
<evidence type="ECO:0000313" key="2">
    <source>
        <dbReference type="EMBL" id="OAD67632.1"/>
    </source>
</evidence>